<accession>A0ABM0JAM2</accession>
<dbReference type="Gene3D" id="1.10.150.900">
    <property type="match status" value="1"/>
</dbReference>
<comment type="subcellular location">
    <subcellularLocation>
        <location evidence="2">Cytoplasm</location>
    </subcellularLocation>
</comment>
<evidence type="ECO:0000259" key="10">
    <source>
        <dbReference type="Pfam" id="PF07687"/>
    </source>
</evidence>
<dbReference type="InterPro" id="IPR002933">
    <property type="entry name" value="Peptidase_M20"/>
</dbReference>
<evidence type="ECO:0000256" key="6">
    <source>
        <dbReference type="ARBA" id="ARBA00022723"/>
    </source>
</evidence>
<keyword evidence="11" id="KW-1185">Reference proteome</keyword>
<evidence type="ECO:0000256" key="4">
    <source>
        <dbReference type="ARBA" id="ARBA00011913"/>
    </source>
</evidence>
<dbReference type="CDD" id="cd05646">
    <property type="entry name" value="M20_AcylaseI_like"/>
    <property type="match status" value="1"/>
</dbReference>
<keyword evidence="8" id="KW-0862">Zinc</keyword>
<evidence type="ECO:0000256" key="7">
    <source>
        <dbReference type="ARBA" id="ARBA00022801"/>
    </source>
</evidence>
<dbReference type="EC" id="3.5.1.14" evidence="4"/>
<dbReference type="RefSeq" id="XP_005089280.1">
    <property type="nucleotide sequence ID" value="XM_005089223.3"/>
</dbReference>
<keyword evidence="6" id="KW-0479">Metal-binding</keyword>
<dbReference type="InterPro" id="IPR010159">
    <property type="entry name" value="N-acyl_aa_amidohydrolase"/>
</dbReference>
<evidence type="ECO:0000256" key="5">
    <source>
        <dbReference type="ARBA" id="ARBA00022490"/>
    </source>
</evidence>
<protein>
    <recommendedName>
        <fullName evidence="4">N-acyl-aliphatic-L-amino acid amidohydrolase</fullName>
        <ecNumber evidence="4">3.5.1.14</ecNumber>
    </recommendedName>
    <alternativeName>
        <fullName evidence="9">N-acyl-L-amino-acid amidohydrolase</fullName>
    </alternativeName>
</protein>
<dbReference type="GeneID" id="101848252"/>
<dbReference type="PANTHER" id="PTHR45892:SF1">
    <property type="entry name" value="AMINOACYLASE-1"/>
    <property type="match status" value="1"/>
</dbReference>
<evidence type="ECO:0000313" key="12">
    <source>
        <dbReference type="RefSeq" id="XP_005089280.1"/>
    </source>
</evidence>
<name>A0ABM0JAM2_APLCA</name>
<proteinExistence type="inferred from homology"/>
<reference evidence="12" key="1">
    <citation type="submission" date="2025-08" db="UniProtKB">
        <authorList>
            <consortium name="RefSeq"/>
        </authorList>
    </citation>
    <scope>IDENTIFICATION</scope>
</reference>
<comment type="cofactor">
    <cofactor evidence="1">
        <name>Zn(2+)</name>
        <dbReference type="ChEBI" id="CHEBI:29105"/>
    </cofactor>
</comment>
<comment type="similarity">
    <text evidence="3">Belongs to the peptidase M20A family.</text>
</comment>
<dbReference type="PIRSF" id="PIRSF036696">
    <property type="entry name" value="ACY-1"/>
    <property type="match status" value="1"/>
</dbReference>
<evidence type="ECO:0000256" key="3">
    <source>
        <dbReference type="ARBA" id="ARBA00006247"/>
    </source>
</evidence>
<evidence type="ECO:0000313" key="11">
    <source>
        <dbReference type="Proteomes" id="UP000694888"/>
    </source>
</evidence>
<dbReference type="InterPro" id="IPR001261">
    <property type="entry name" value="ArgE/DapE_CS"/>
</dbReference>
<dbReference type="Gene3D" id="3.40.630.10">
    <property type="entry name" value="Zn peptidases"/>
    <property type="match status" value="1"/>
</dbReference>
<keyword evidence="7" id="KW-0378">Hydrolase</keyword>
<dbReference type="InterPro" id="IPR052083">
    <property type="entry name" value="Aminoacylase-1_M20A"/>
</dbReference>
<dbReference type="NCBIfam" id="TIGR01880">
    <property type="entry name" value="Ac-peptdase-euk"/>
    <property type="match status" value="1"/>
</dbReference>
<feature type="domain" description="Peptidase M20 dimerisation" evidence="10">
    <location>
        <begin position="187"/>
        <end position="296"/>
    </location>
</feature>
<dbReference type="SUPFAM" id="SSF55031">
    <property type="entry name" value="Bacterial exopeptidase dimerisation domain"/>
    <property type="match status" value="1"/>
</dbReference>
<organism evidence="11 12">
    <name type="scientific">Aplysia californica</name>
    <name type="common">California sea hare</name>
    <dbReference type="NCBI Taxonomy" id="6500"/>
    <lineage>
        <taxon>Eukaryota</taxon>
        <taxon>Metazoa</taxon>
        <taxon>Spiralia</taxon>
        <taxon>Lophotrochozoa</taxon>
        <taxon>Mollusca</taxon>
        <taxon>Gastropoda</taxon>
        <taxon>Heterobranchia</taxon>
        <taxon>Euthyneura</taxon>
        <taxon>Tectipleura</taxon>
        <taxon>Aplysiida</taxon>
        <taxon>Aplysioidea</taxon>
        <taxon>Aplysiidae</taxon>
        <taxon>Aplysia</taxon>
    </lineage>
</organism>
<dbReference type="InterPro" id="IPR011650">
    <property type="entry name" value="Peptidase_M20_dimer"/>
</dbReference>
<evidence type="ECO:0000256" key="2">
    <source>
        <dbReference type="ARBA" id="ARBA00004496"/>
    </source>
</evidence>
<dbReference type="Pfam" id="PF01546">
    <property type="entry name" value="Peptidase_M20"/>
    <property type="match status" value="1"/>
</dbReference>
<dbReference type="Pfam" id="PF07687">
    <property type="entry name" value="M20_dimer"/>
    <property type="match status" value="1"/>
</dbReference>
<dbReference type="SUPFAM" id="SSF53187">
    <property type="entry name" value="Zn-dependent exopeptidases"/>
    <property type="match status" value="1"/>
</dbReference>
<evidence type="ECO:0000256" key="9">
    <source>
        <dbReference type="ARBA" id="ARBA00029656"/>
    </source>
</evidence>
<gene>
    <name evidence="12" type="primary">LOC101848252</name>
</gene>
<keyword evidence="5" id="KW-0963">Cytoplasm</keyword>
<dbReference type="PANTHER" id="PTHR45892">
    <property type="entry name" value="AMINOACYLASE-1"/>
    <property type="match status" value="1"/>
</dbReference>
<evidence type="ECO:0000256" key="1">
    <source>
        <dbReference type="ARBA" id="ARBA00001947"/>
    </source>
</evidence>
<dbReference type="InterPro" id="IPR036264">
    <property type="entry name" value="Bact_exopeptidase_dim_dom"/>
</dbReference>
<sequence length="402" mass="45151">MADADGPENPAVSRFREYLRINTMQPTPDYDAALAYLKKQADEIGLEFRVLESGVENRPIGLMTWKGTKPELQAILLTSHMDVVPVFPDKWTHEPFSADKDDNGDIYARGSQDMKCVSSWYLEAIRRFKAEGRTFTRTIHLSFTSDEEIGSLPSKGFSESKAFKDLNIRFGLDEGIASPGNTMRVFYGERSIWWMKIKCEGQPGHASMFIENTAAKKLQFIINKFLGFRDEQEKKFKANPNAGIGAVTTVNMTMLEGGVQPNVVPAELSATFDMRIPPTTDFAALKATIQQWCEEAGTQVSVEFLVYGENTEMVKISKDNPWWEAFSSACKAVEIEIQPEIFPAGTDSRFFRKAGVDMIGFSPMNNTPILLHDHDERLNEKVFLRGIDIYCGIIPALANLEV</sequence>
<dbReference type="Gene3D" id="3.30.70.360">
    <property type="match status" value="1"/>
</dbReference>
<dbReference type="Proteomes" id="UP000694888">
    <property type="component" value="Unplaced"/>
</dbReference>
<evidence type="ECO:0000256" key="8">
    <source>
        <dbReference type="ARBA" id="ARBA00022833"/>
    </source>
</evidence>
<dbReference type="PROSITE" id="PS00758">
    <property type="entry name" value="ARGE_DAPE_CPG2_1"/>
    <property type="match status" value="1"/>
</dbReference>